<name>A0ABP6UK80_9MICO</name>
<keyword evidence="4" id="KW-1185">Reference proteome</keyword>
<dbReference type="Pfam" id="PF01510">
    <property type="entry name" value="Amidase_2"/>
    <property type="match status" value="1"/>
</dbReference>
<organism evidence="3 4">
    <name type="scientific">Georgenia daeguensis</name>
    <dbReference type="NCBI Taxonomy" id="908355"/>
    <lineage>
        <taxon>Bacteria</taxon>
        <taxon>Bacillati</taxon>
        <taxon>Actinomycetota</taxon>
        <taxon>Actinomycetes</taxon>
        <taxon>Micrococcales</taxon>
        <taxon>Bogoriellaceae</taxon>
        <taxon>Georgenia</taxon>
    </lineage>
</organism>
<evidence type="ECO:0000256" key="1">
    <source>
        <dbReference type="SAM" id="MobiDB-lite"/>
    </source>
</evidence>
<dbReference type="InterPro" id="IPR007253">
    <property type="entry name" value="Cell_wall-bd_2"/>
</dbReference>
<accession>A0ABP6UK80</accession>
<dbReference type="InterPro" id="IPR036505">
    <property type="entry name" value="Amidase/PGRP_sf"/>
</dbReference>
<dbReference type="Gene3D" id="3.40.50.12090">
    <property type="match status" value="2"/>
</dbReference>
<reference evidence="4" key="1">
    <citation type="journal article" date="2019" name="Int. J. Syst. Evol. Microbiol.">
        <title>The Global Catalogue of Microorganisms (GCM) 10K type strain sequencing project: providing services to taxonomists for standard genome sequencing and annotation.</title>
        <authorList>
            <consortium name="The Broad Institute Genomics Platform"/>
            <consortium name="The Broad Institute Genome Sequencing Center for Infectious Disease"/>
            <person name="Wu L."/>
            <person name="Ma J."/>
        </authorList>
    </citation>
    <scope>NUCLEOTIDE SEQUENCE [LARGE SCALE GENOMIC DNA]</scope>
    <source>
        <strain evidence="4">JCM 17459</strain>
    </source>
</reference>
<sequence length="731" mass="75497">MEGCGRCATLKSEHSLFPKHKGSTVKTRSRSLLVSIGAVLALPGLLLTPPAAATTGQDAPAASGPEAPAPDTPEVPASETATVKGAVPVKAETEVVEMDGAVAASPGTEEVVVTAEGGELRVVGVSWAELDAGEDLTVRLRSHDGQAWSGWTDMEVTAAVTAEEAPEGSRGGTEPIVVTDAETIEVSLAAPAGELPTDPRLDVIDPGQSPADNGAPIGQDVVGDGAGQFAVPSAVVPGTPSIYSRADWGADESIRQWKPELGEVTGVVVHHSASSNSYTSGQVPGIIRGFYQYHAVTRGWGDIGYNVIVDKFGRAWEGRYGGLTNPIVGAHASGVNDTMFGISVIGNYDLVKVPEAAFNKVAQVTAWKFALSGITTSGSAKGINGAAIPRVVGHYYVGQTACPGKFFIERLPELKNLITSYESRMTVVKDPGYDSVRLSGDDRYATSVAASGWSNTWASTVFVATGQDYADALAGGPAATVADGPVLLVQPGGIPTSVKVELKRLTPRKIYVLGGSGAISDTVVRQLGAYAPVERLQGSDRYETAASVGRKMWTDPTKVSTVYLASGQTFADALSGGAAAAKQRSPMYLTQPGGLPTATRQELQRLKPAKVVVLGGTGAVGNRVVDEVKRALPSVQIQRLSGKDRYATSAAIADAVWPDGASDAYFATGAAYADALSGVPSAGDDNAPMLLVRRTCTDDVVRATIGRLGADARITLGGTGAVADGAVGRRC</sequence>
<dbReference type="InterPro" id="IPR051922">
    <property type="entry name" value="Bact_Sporulation_Assoc"/>
</dbReference>
<dbReference type="PANTHER" id="PTHR30032">
    <property type="entry name" value="N-ACETYLMURAMOYL-L-ALANINE AMIDASE-RELATED"/>
    <property type="match status" value="1"/>
</dbReference>
<dbReference type="InterPro" id="IPR002502">
    <property type="entry name" value="Amidase_domain"/>
</dbReference>
<comment type="caution">
    <text evidence="3">The sequence shown here is derived from an EMBL/GenBank/DDBJ whole genome shotgun (WGS) entry which is preliminary data.</text>
</comment>
<feature type="compositionally biased region" description="Low complexity" evidence="1">
    <location>
        <begin position="51"/>
        <end position="66"/>
    </location>
</feature>
<dbReference type="Proteomes" id="UP001499841">
    <property type="component" value="Unassembled WGS sequence"/>
</dbReference>
<dbReference type="CDD" id="cd06583">
    <property type="entry name" value="PGRP"/>
    <property type="match status" value="1"/>
</dbReference>
<gene>
    <name evidence="3" type="ORF">GCM10022262_36500</name>
</gene>
<protein>
    <recommendedName>
        <fullName evidence="2">Peptidoglycan recognition protein family domain-containing protein</fullName>
    </recommendedName>
</protein>
<dbReference type="SMART" id="SM00701">
    <property type="entry name" value="PGRP"/>
    <property type="match status" value="1"/>
</dbReference>
<dbReference type="Gene3D" id="3.40.80.10">
    <property type="entry name" value="Peptidoglycan recognition protein-like"/>
    <property type="match status" value="1"/>
</dbReference>
<dbReference type="InterPro" id="IPR006619">
    <property type="entry name" value="PGRP_domain_met/bac"/>
</dbReference>
<dbReference type="SUPFAM" id="SSF55846">
    <property type="entry name" value="N-acetylmuramoyl-L-alanine amidase-like"/>
    <property type="match status" value="1"/>
</dbReference>
<dbReference type="Pfam" id="PF04122">
    <property type="entry name" value="CW_binding_2"/>
    <property type="match status" value="3"/>
</dbReference>
<evidence type="ECO:0000313" key="4">
    <source>
        <dbReference type="Proteomes" id="UP001499841"/>
    </source>
</evidence>
<evidence type="ECO:0000259" key="2">
    <source>
        <dbReference type="SMART" id="SM00701"/>
    </source>
</evidence>
<dbReference type="PANTHER" id="PTHR30032:SF8">
    <property type="entry name" value="GERMINATION-SPECIFIC N-ACETYLMURAMOYL-L-ALANINE AMIDASE"/>
    <property type="match status" value="1"/>
</dbReference>
<dbReference type="EMBL" id="BAABBA010000025">
    <property type="protein sequence ID" value="GAA3509685.1"/>
    <property type="molecule type" value="Genomic_DNA"/>
</dbReference>
<evidence type="ECO:0000313" key="3">
    <source>
        <dbReference type="EMBL" id="GAA3509685.1"/>
    </source>
</evidence>
<feature type="region of interest" description="Disordered" evidence="1">
    <location>
        <begin position="51"/>
        <end position="82"/>
    </location>
</feature>
<feature type="domain" description="Peptidoglycan recognition protein family" evidence="2">
    <location>
        <begin position="240"/>
        <end position="387"/>
    </location>
</feature>
<proteinExistence type="predicted"/>